<dbReference type="Proteomes" id="UP001307889">
    <property type="component" value="Chromosome 2"/>
</dbReference>
<proteinExistence type="predicted"/>
<sequence length="111" mass="12286">MGRNWGSSVWDTSRKDEPVMSGGWFMSLQRKHKPNKLPGTRRCTGTNDQHDAGFQDQVLHFASPDLAVKTCCPSTSQRRSAILSPTPFTSWALQILVVGAGIPFQSLGRQQ</sequence>
<accession>A0ABN7AD75</accession>
<reference evidence="1 2" key="1">
    <citation type="submission" date="2023-09" db="EMBL/GenBank/DDBJ databases">
        <title>Nesidiocoris tenuis whole genome shotgun sequence.</title>
        <authorList>
            <person name="Shibata T."/>
            <person name="Shimoda M."/>
            <person name="Kobayashi T."/>
            <person name="Uehara T."/>
        </authorList>
    </citation>
    <scope>NUCLEOTIDE SEQUENCE [LARGE SCALE GENOMIC DNA]</scope>
    <source>
        <strain evidence="1 2">Japan</strain>
    </source>
</reference>
<dbReference type="EMBL" id="AP028910">
    <property type="protein sequence ID" value="BES90231.1"/>
    <property type="molecule type" value="Genomic_DNA"/>
</dbReference>
<protein>
    <submittedName>
        <fullName evidence="1">Uncharacterized protein</fullName>
    </submittedName>
</protein>
<name>A0ABN7AD75_9HEMI</name>
<keyword evidence="2" id="KW-1185">Reference proteome</keyword>
<gene>
    <name evidence="1" type="ORF">NTJ_03039</name>
</gene>
<evidence type="ECO:0000313" key="2">
    <source>
        <dbReference type="Proteomes" id="UP001307889"/>
    </source>
</evidence>
<evidence type="ECO:0000313" key="1">
    <source>
        <dbReference type="EMBL" id="BES90231.1"/>
    </source>
</evidence>
<organism evidence="1 2">
    <name type="scientific">Nesidiocoris tenuis</name>
    <dbReference type="NCBI Taxonomy" id="355587"/>
    <lineage>
        <taxon>Eukaryota</taxon>
        <taxon>Metazoa</taxon>
        <taxon>Ecdysozoa</taxon>
        <taxon>Arthropoda</taxon>
        <taxon>Hexapoda</taxon>
        <taxon>Insecta</taxon>
        <taxon>Pterygota</taxon>
        <taxon>Neoptera</taxon>
        <taxon>Paraneoptera</taxon>
        <taxon>Hemiptera</taxon>
        <taxon>Heteroptera</taxon>
        <taxon>Panheteroptera</taxon>
        <taxon>Cimicomorpha</taxon>
        <taxon>Miridae</taxon>
        <taxon>Dicyphina</taxon>
        <taxon>Nesidiocoris</taxon>
    </lineage>
</organism>